<evidence type="ECO:0000313" key="4">
    <source>
        <dbReference type="Proteomes" id="UP000015464"/>
    </source>
</evidence>
<dbReference type="Pfam" id="PF04847">
    <property type="entry name" value="Calcipressin"/>
    <property type="match status" value="1"/>
</dbReference>
<reference evidence="3 4" key="1">
    <citation type="journal article" date="2011" name="Science">
        <title>Comparative functional genomics of the fission yeasts.</title>
        <authorList>
            <person name="Rhind N."/>
            <person name="Chen Z."/>
            <person name="Yassour M."/>
            <person name="Thompson D.A."/>
            <person name="Haas B.J."/>
            <person name="Habib N."/>
            <person name="Wapinski I."/>
            <person name="Roy S."/>
            <person name="Lin M.F."/>
            <person name="Heiman D.I."/>
            <person name="Young S.K."/>
            <person name="Furuya K."/>
            <person name="Guo Y."/>
            <person name="Pidoux A."/>
            <person name="Chen H.M."/>
            <person name="Robbertse B."/>
            <person name="Goldberg J.M."/>
            <person name="Aoki K."/>
            <person name="Bayne E.H."/>
            <person name="Berlin A.M."/>
            <person name="Desjardins C.A."/>
            <person name="Dobbs E."/>
            <person name="Dukaj L."/>
            <person name="Fan L."/>
            <person name="FitzGerald M.G."/>
            <person name="French C."/>
            <person name="Gujja S."/>
            <person name="Hansen K."/>
            <person name="Keifenheim D."/>
            <person name="Levin J.Z."/>
            <person name="Mosher R.A."/>
            <person name="Mueller C.A."/>
            <person name="Pfiffner J."/>
            <person name="Priest M."/>
            <person name="Russ C."/>
            <person name="Smialowska A."/>
            <person name="Swoboda P."/>
            <person name="Sykes S.M."/>
            <person name="Vaughn M."/>
            <person name="Vengrova S."/>
            <person name="Yoder R."/>
            <person name="Zeng Q."/>
            <person name="Allshire R."/>
            <person name="Baulcombe D."/>
            <person name="Birren B.W."/>
            <person name="Brown W."/>
            <person name="Ekwall K."/>
            <person name="Kellis M."/>
            <person name="Leatherwood J."/>
            <person name="Levin H."/>
            <person name="Margalit H."/>
            <person name="Martienssen R."/>
            <person name="Nieduszynski C.A."/>
            <person name="Spatafora J.W."/>
            <person name="Friedman N."/>
            <person name="Dalgaard J.Z."/>
            <person name="Baumann P."/>
            <person name="Niki H."/>
            <person name="Regev A."/>
            <person name="Nusbaum C."/>
        </authorList>
    </citation>
    <scope>NUCLEOTIDE SEQUENCE [LARGE SCALE GENOMIC DNA]</scope>
    <source>
        <strain evidence="4">OY26 / ATCC MYA-4695 / CBS 11777 / NBRC 106824 / NRRL Y48691</strain>
    </source>
</reference>
<gene>
    <name evidence="3" type="ORF">SPOG_02007</name>
</gene>
<sequence length="171" mass="18709">MAELRFCSSQPFIAVFTTTSSSVAELQEFIHSVSNPRSTKVIKGLGKVMAFYEDSGAERQALHTLQHTSLPTGAPIDCHYVPDVSTKDPSLMQNYNLKVPKTEKNWLISPPGSPPLGWSPIPEESPNSLHLAHDLQLRLDQLGNTYLDNSDTGPRIVISDVDSSRASPHAS</sequence>
<dbReference type="AlphaFoldDB" id="S9XG94"/>
<dbReference type="EMBL" id="KE546989">
    <property type="protein sequence ID" value="EPY52686.1"/>
    <property type="molecule type" value="Genomic_DNA"/>
</dbReference>
<keyword evidence="4" id="KW-1185">Reference proteome</keyword>
<dbReference type="GO" id="GO:0019722">
    <property type="term" value="P:calcium-mediated signaling"/>
    <property type="evidence" value="ECO:0007669"/>
    <property type="project" value="InterPro"/>
</dbReference>
<dbReference type="eggNOG" id="KOG4019">
    <property type="taxonomic scope" value="Eukaryota"/>
</dbReference>
<name>S9XG94_SCHCR</name>
<dbReference type="Proteomes" id="UP000015464">
    <property type="component" value="Unassembled WGS sequence"/>
</dbReference>
<dbReference type="PANTHER" id="PTHR10300">
    <property type="entry name" value="CALCIPRESSIN"/>
    <property type="match status" value="1"/>
</dbReference>
<dbReference type="GO" id="GO:0005737">
    <property type="term" value="C:cytoplasm"/>
    <property type="evidence" value="ECO:0007669"/>
    <property type="project" value="TreeGrafter"/>
</dbReference>
<comment type="similarity">
    <text evidence="1">Belongs to the RCAN family.</text>
</comment>
<evidence type="ECO:0000256" key="1">
    <source>
        <dbReference type="ARBA" id="ARBA00008209"/>
    </source>
</evidence>
<protein>
    <submittedName>
        <fullName evidence="3">Calcipressin</fullName>
    </submittedName>
</protein>
<dbReference type="GO" id="GO:0008597">
    <property type="term" value="F:calcium-dependent protein serine/threonine phosphatase regulator activity"/>
    <property type="evidence" value="ECO:0007669"/>
    <property type="project" value="TreeGrafter"/>
</dbReference>
<evidence type="ECO:0000313" key="3">
    <source>
        <dbReference type="EMBL" id="EPY52686.1"/>
    </source>
</evidence>
<feature type="region of interest" description="Disordered" evidence="2">
    <location>
        <begin position="149"/>
        <end position="171"/>
    </location>
</feature>
<dbReference type="HOGENOM" id="CLU_1661814_0_0_1"/>
<dbReference type="OMA" id="PIDCHYV"/>
<dbReference type="GeneID" id="25036331"/>
<evidence type="ECO:0000256" key="2">
    <source>
        <dbReference type="SAM" id="MobiDB-lite"/>
    </source>
</evidence>
<dbReference type="PANTHER" id="PTHR10300:SF14">
    <property type="entry name" value="PROTEIN SARAH"/>
    <property type="match status" value="1"/>
</dbReference>
<dbReference type="GO" id="GO:0005634">
    <property type="term" value="C:nucleus"/>
    <property type="evidence" value="ECO:0007669"/>
    <property type="project" value="TreeGrafter"/>
</dbReference>
<dbReference type="OrthoDB" id="17212at2759"/>
<accession>S9XG94</accession>
<organism evidence="3 4">
    <name type="scientific">Schizosaccharomyces cryophilus (strain OY26 / ATCC MYA-4695 / CBS 11777 / NBRC 106824 / NRRL Y48691)</name>
    <name type="common">Fission yeast</name>
    <dbReference type="NCBI Taxonomy" id="653667"/>
    <lineage>
        <taxon>Eukaryota</taxon>
        <taxon>Fungi</taxon>
        <taxon>Dikarya</taxon>
        <taxon>Ascomycota</taxon>
        <taxon>Taphrinomycotina</taxon>
        <taxon>Schizosaccharomycetes</taxon>
        <taxon>Schizosaccharomycetales</taxon>
        <taxon>Schizosaccharomycetaceae</taxon>
        <taxon>Schizosaccharomyces</taxon>
    </lineage>
</organism>
<proteinExistence type="inferred from homology"/>
<dbReference type="STRING" id="653667.S9XG94"/>
<dbReference type="RefSeq" id="XP_013022565.1">
    <property type="nucleotide sequence ID" value="XM_013167111.1"/>
</dbReference>
<dbReference type="InterPro" id="IPR006931">
    <property type="entry name" value="Calcipressin"/>
</dbReference>